<keyword evidence="7" id="KW-1185">Reference proteome</keyword>
<evidence type="ECO:0000313" key="6">
    <source>
        <dbReference type="EMBL" id="KAF4453686.1"/>
    </source>
</evidence>
<dbReference type="Proteomes" id="UP000605986">
    <property type="component" value="Unassembled WGS sequence"/>
</dbReference>
<dbReference type="OrthoDB" id="4772757at2759"/>
<dbReference type="InterPro" id="IPR056125">
    <property type="entry name" value="DUF7708"/>
</dbReference>
<feature type="domain" description="Nephrocystin 3-like N-terminal" evidence="5">
    <location>
        <begin position="294"/>
        <end position="468"/>
    </location>
</feature>
<dbReference type="InterPro" id="IPR054471">
    <property type="entry name" value="GPIID_WHD"/>
</dbReference>
<name>A0A8H4KPK2_9HYPO</name>
<dbReference type="InterPro" id="IPR027417">
    <property type="entry name" value="P-loop_NTPase"/>
</dbReference>
<evidence type="ECO:0000259" key="3">
    <source>
        <dbReference type="Pfam" id="PF22939"/>
    </source>
</evidence>
<dbReference type="Pfam" id="PF24809">
    <property type="entry name" value="DUF7708"/>
    <property type="match status" value="1"/>
</dbReference>
<reference evidence="6" key="1">
    <citation type="submission" date="2020-01" db="EMBL/GenBank/DDBJ databases">
        <title>Identification and distribution of gene clusters putatively required for synthesis of sphingolipid metabolism inhibitors in phylogenetically diverse species of the filamentous fungus Fusarium.</title>
        <authorList>
            <person name="Kim H.-S."/>
            <person name="Busman M."/>
            <person name="Brown D.W."/>
            <person name="Divon H."/>
            <person name="Uhlig S."/>
            <person name="Proctor R.H."/>
        </authorList>
    </citation>
    <scope>NUCLEOTIDE SEQUENCE</scope>
    <source>
        <strain evidence="6">NRRL 53441</strain>
    </source>
</reference>
<keyword evidence="1" id="KW-0677">Repeat</keyword>
<dbReference type="EMBL" id="JAADJG010000144">
    <property type="protein sequence ID" value="KAF4453686.1"/>
    <property type="molecule type" value="Genomic_DNA"/>
</dbReference>
<evidence type="ECO:0000256" key="2">
    <source>
        <dbReference type="SAM" id="Coils"/>
    </source>
</evidence>
<dbReference type="SUPFAM" id="SSF52540">
    <property type="entry name" value="P-loop containing nucleoside triphosphate hydrolases"/>
    <property type="match status" value="1"/>
</dbReference>
<feature type="coiled-coil region" evidence="2">
    <location>
        <begin position="211"/>
        <end position="238"/>
    </location>
</feature>
<accession>A0A8H4KPK2</accession>
<dbReference type="InterPro" id="IPR056884">
    <property type="entry name" value="NPHP3-like_N"/>
</dbReference>
<sequence length="1341" mass="152269">MIKQLEKEISGYKNHSRFAGLCRKLDRFASLFAPFFSVVGTFVQSNPEYSALAWGAIRLVFLLGTNFTTFLDKILSMFEKLGDRLPGYAEYYERVVVRWKKVSANDGQRASYEARTTRMVKALSYVYADILQFCQEACRIFSTKSGGSRYKPSIIADIFWKPFDIRFAELLDRLESHQALFNNEMQLEESRFLEMQYDKREADAGLAGEAMGQIKAQVEDLQQQIESREDEISSALARLETRLEAMFENTKQGKGGSTHDANVFKTRLLELESWIDAPNYLDALERSKSNRTPDTCEWFTASQEYKTWKSLLFLDMGPASIEPILYVTGKPGFGKTTLSSFLIEDLNVPSQSSQRLNGVLYYHFSSDKSQSHLPNDALRAFLNQVIRKYWDHQDIIDAVSVLYEDKSVGQARASGNQILQCLQILMRDFEDIVFLVDGVDECSNPPDLLRHLAELCEVTFTKAMVLSRPSIDLPPEFERFTPLHLDATKNKADIALYLRPHVQSLVKRSLLSTKHTVEELVEIIATKSSGMFLWASLTMRFLNCKVLSLNDRRDAIFFKDTVEGIEGLYSAILDILCKSGSIHRERVIRILWILAVAKRPLSISEITIALAIRPGKVTDVGDFVPALKENISFICGALVEVLDHGYVCFIHPSLRDFLTSDSDYMRQSPFYIDIAVRHLDLAAICLSHIIFDLPRSPLSLSDKDTTSHTRSVARVLFPFLEYSLLWVHHAIQGFQNMKTTCTTVSHQSGTKFMSFLEKLMHEKLSLMVWVEASWTFDCPPLLSSLQKDICSSPLPSVPVPETGPMVLFDLAELDSDLLRLHREWHHLLSTRAGAIWESSITTFLRSRFFIENHRFRVSSFSTPTNMNSPAHQAILLQSKVSDTGLILGIIAVTPSPIYATIMKRIFGTKSCSLTSPQREALISDAKTGWKLIYEQKSIRTEKTVAKIEYELPAQDIEVLLRQGLSSNRPHRFPFPVGLSNDLSRLAILRTVITVSGVESGSQGDTINAPQTRIQHLGQQRTSNWGYEHADAGLAYSPVFSPSGDALAFVINKEPTGQIQQRHIELWAKEDLPDQDNDYTKRGSVITSWIRRSDEHDENGSFGFIFHPILPVLVYSSWISLTAWQYLSKDVKDPFIIHGKGPRLPGIPEAFCGKHPDCLIYSFWSARGVKEEVMEHERISRLAPAPGRTPSETMPTYCHEHLCIYDILPKGNDGQLNHMSIRTALAIRVLEESRGLSCRGLTLHRDRAINAVVFHTKNDTGQSERHILTHLPRLRTDMQTFVSLINPSHNDKWIRMIWNKSPEQTYSLNDTPHPYLPCIIDVERGTDKDKGTEFKRLRRLSP</sequence>
<evidence type="ECO:0000256" key="1">
    <source>
        <dbReference type="ARBA" id="ARBA00022737"/>
    </source>
</evidence>
<evidence type="ECO:0000313" key="7">
    <source>
        <dbReference type="Proteomes" id="UP000605986"/>
    </source>
</evidence>
<protein>
    <submittedName>
        <fullName evidence="6">NACHT domain-containing protein</fullName>
    </submittedName>
</protein>
<evidence type="ECO:0000259" key="5">
    <source>
        <dbReference type="Pfam" id="PF24883"/>
    </source>
</evidence>
<feature type="domain" description="GPI inositol-deacylase winged helix" evidence="3">
    <location>
        <begin position="584"/>
        <end position="671"/>
    </location>
</feature>
<dbReference type="Pfam" id="PF22939">
    <property type="entry name" value="WHD_GPIID"/>
    <property type="match status" value="1"/>
</dbReference>
<dbReference type="Pfam" id="PF24883">
    <property type="entry name" value="NPHP3_N"/>
    <property type="match status" value="1"/>
</dbReference>
<organism evidence="6 7">
    <name type="scientific">Fusarium austroafricanum</name>
    <dbReference type="NCBI Taxonomy" id="2364996"/>
    <lineage>
        <taxon>Eukaryota</taxon>
        <taxon>Fungi</taxon>
        <taxon>Dikarya</taxon>
        <taxon>Ascomycota</taxon>
        <taxon>Pezizomycotina</taxon>
        <taxon>Sordariomycetes</taxon>
        <taxon>Hypocreomycetidae</taxon>
        <taxon>Hypocreales</taxon>
        <taxon>Nectriaceae</taxon>
        <taxon>Fusarium</taxon>
        <taxon>Fusarium concolor species complex</taxon>
    </lineage>
</organism>
<dbReference type="Gene3D" id="3.40.50.300">
    <property type="entry name" value="P-loop containing nucleotide triphosphate hydrolases"/>
    <property type="match status" value="1"/>
</dbReference>
<keyword evidence="2" id="KW-0175">Coiled coil</keyword>
<comment type="caution">
    <text evidence="6">The sequence shown here is derived from an EMBL/GenBank/DDBJ whole genome shotgun (WGS) entry which is preliminary data.</text>
</comment>
<evidence type="ECO:0000259" key="4">
    <source>
        <dbReference type="Pfam" id="PF24809"/>
    </source>
</evidence>
<proteinExistence type="predicted"/>
<dbReference type="PANTHER" id="PTHR10039">
    <property type="entry name" value="AMELOGENIN"/>
    <property type="match status" value="1"/>
</dbReference>
<gene>
    <name evidence="6" type="ORF">F53441_3695</name>
</gene>
<feature type="domain" description="DUF7708" evidence="4">
    <location>
        <begin position="25"/>
        <end position="87"/>
    </location>
</feature>